<dbReference type="InterPro" id="IPR005162">
    <property type="entry name" value="Retrotrans_gag_dom"/>
</dbReference>
<dbReference type="PANTHER" id="PTHR33223">
    <property type="entry name" value="CCHC-TYPE DOMAIN-CONTAINING PROTEIN"/>
    <property type="match status" value="1"/>
</dbReference>
<sequence>MSHHRHTSNRESPFTEDVTSVSVLDNFKMPRKDMYGFAGTGDPEDHLDTYLDWMNMNLKRQSISSFHELSKEFRSSFAASRRRCRHMVHLNSIRQTPSETTRDYMKRFNEAARQVQGFNEVGAVMAFSQGLLQGKLSWSLSKRGPSTYRELMERAEKYATAEDISQTKTEDTHSEAQRSPKKQRRWFKTSTDRGKDHQAFRQVNTGSSSLPTRPPPRGRFDRYTPLKYPLERIFEMASRSGLLQTPEAMLTPPDKGNRKLQCKFHRDHGHETRNCNSLKDSIEELIRTGKLREYVKQGNLVPDQLRDKGPVKGKAHCDHLDFDNDEPINFILIESVVGDSSSTSFGERSSSICLTITPEDHPGTWDPISFSPSDSTGVRYPHCDSLIISVKIRNCTVKRTLINHGSSLDIIHWDPLQKLGYTVQ</sequence>
<feature type="compositionally biased region" description="Polar residues" evidence="1">
    <location>
        <begin position="201"/>
        <end position="211"/>
    </location>
</feature>
<keyword evidence="4" id="KW-1185">Reference proteome</keyword>
<proteinExistence type="predicted"/>
<accession>A0A5C7HR78</accession>
<dbReference type="Proteomes" id="UP000323000">
    <property type="component" value="Chromosome 7"/>
</dbReference>
<reference evidence="4" key="1">
    <citation type="journal article" date="2019" name="Gigascience">
        <title>De novo genome assembly of the endangered Acer yangbiense, a plant species with extremely small populations endemic to Yunnan Province, China.</title>
        <authorList>
            <person name="Yang J."/>
            <person name="Wariss H.M."/>
            <person name="Tao L."/>
            <person name="Zhang R."/>
            <person name="Yun Q."/>
            <person name="Hollingsworth P."/>
            <person name="Dao Z."/>
            <person name="Luo G."/>
            <person name="Guo H."/>
            <person name="Ma Y."/>
            <person name="Sun W."/>
        </authorList>
    </citation>
    <scope>NUCLEOTIDE SEQUENCE [LARGE SCALE GENOMIC DNA]</scope>
    <source>
        <strain evidence="4">cv. Malutang</strain>
    </source>
</reference>
<dbReference type="AlphaFoldDB" id="A0A5C7HR78"/>
<feature type="compositionally biased region" description="Basic and acidic residues" evidence="1">
    <location>
        <begin position="190"/>
        <end position="199"/>
    </location>
</feature>
<evidence type="ECO:0000259" key="2">
    <source>
        <dbReference type="Pfam" id="PF03732"/>
    </source>
</evidence>
<dbReference type="PANTHER" id="PTHR33223:SF10">
    <property type="entry name" value="AMINOTRANSFERASE-LIKE PLANT MOBILE DOMAIN-CONTAINING PROTEIN"/>
    <property type="match status" value="1"/>
</dbReference>
<evidence type="ECO:0000313" key="4">
    <source>
        <dbReference type="Proteomes" id="UP000323000"/>
    </source>
</evidence>
<evidence type="ECO:0000313" key="3">
    <source>
        <dbReference type="EMBL" id="TXG58722.1"/>
    </source>
</evidence>
<comment type="caution">
    <text evidence="3">The sequence shown here is derived from an EMBL/GenBank/DDBJ whole genome shotgun (WGS) entry which is preliminary data.</text>
</comment>
<evidence type="ECO:0000256" key="1">
    <source>
        <dbReference type="SAM" id="MobiDB-lite"/>
    </source>
</evidence>
<feature type="domain" description="Retrotransposon gag" evidence="2">
    <location>
        <begin position="57"/>
        <end position="132"/>
    </location>
</feature>
<name>A0A5C7HR78_9ROSI</name>
<gene>
    <name evidence="3" type="ORF">EZV62_016551</name>
</gene>
<dbReference type="Pfam" id="PF03732">
    <property type="entry name" value="Retrotrans_gag"/>
    <property type="match status" value="1"/>
</dbReference>
<organism evidence="3 4">
    <name type="scientific">Acer yangbiense</name>
    <dbReference type="NCBI Taxonomy" id="1000413"/>
    <lineage>
        <taxon>Eukaryota</taxon>
        <taxon>Viridiplantae</taxon>
        <taxon>Streptophyta</taxon>
        <taxon>Embryophyta</taxon>
        <taxon>Tracheophyta</taxon>
        <taxon>Spermatophyta</taxon>
        <taxon>Magnoliopsida</taxon>
        <taxon>eudicotyledons</taxon>
        <taxon>Gunneridae</taxon>
        <taxon>Pentapetalae</taxon>
        <taxon>rosids</taxon>
        <taxon>malvids</taxon>
        <taxon>Sapindales</taxon>
        <taxon>Sapindaceae</taxon>
        <taxon>Hippocastanoideae</taxon>
        <taxon>Acereae</taxon>
        <taxon>Acer</taxon>
    </lineage>
</organism>
<dbReference type="EMBL" id="VAHF01000007">
    <property type="protein sequence ID" value="TXG58722.1"/>
    <property type="molecule type" value="Genomic_DNA"/>
</dbReference>
<feature type="region of interest" description="Disordered" evidence="1">
    <location>
        <begin position="159"/>
        <end position="223"/>
    </location>
</feature>
<protein>
    <recommendedName>
        <fullName evidence="2">Retrotransposon gag domain-containing protein</fullName>
    </recommendedName>
</protein>
<dbReference type="OrthoDB" id="1751727at2759"/>
<feature type="compositionally biased region" description="Basic and acidic residues" evidence="1">
    <location>
        <begin position="168"/>
        <end position="178"/>
    </location>
</feature>